<feature type="region of interest" description="Disordered" evidence="1">
    <location>
        <begin position="1"/>
        <end position="20"/>
    </location>
</feature>
<accession>A0A1H4KHG7</accession>
<dbReference type="PANTHER" id="PTHR36840">
    <property type="entry name" value="BLL5714 PROTEIN"/>
    <property type="match status" value="1"/>
</dbReference>
<keyword evidence="2" id="KW-1133">Transmembrane helix</keyword>
<dbReference type="PANTHER" id="PTHR36840:SF1">
    <property type="entry name" value="BLL5714 PROTEIN"/>
    <property type="match status" value="1"/>
</dbReference>
<feature type="transmembrane region" description="Helical" evidence="2">
    <location>
        <begin position="109"/>
        <end position="132"/>
    </location>
</feature>
<evidence type="ECO:0000313" key="4">
    <source>
        <dbReference type="Proteomes" id="UP000182652"/>
    </source>
</evidence>
<dbReference type="AlphaFoldDB" id="A0A1H4KHG7"/>
<evidence type="ECO:0000313" key="3">
    <source>
        <dbReference type="EMBL" id="SEB57498.1"/>
    </source>
</evidence>
<feature type="transmembrane region" description="Helical" evidence="2">
    <location>
        <begin position="170"/>
        <end position="190"/>
    </location>
</feature>
<gene>
    <name evidence="3" type="ORF">SAMN04489745_0632</name>
</gene>
<evidence type="ECO:0000256" key="2">
    <source>
        <dbReference type="SAM" id="Phobius"/>
    </source>
</evidence>
<feature type="transmembrane region" description="Helical" evidence="2">
    <location>
        <begin position="364"/>
        <end position="381"/>
    </location>
</feature>
<keyword evidence="2" id="KW-0472">Membrane</keyword>
<feature type="transmembrane region" description="Helical" evidence="2">
    <location>
        <begin position="196"/>
        <end position="213"/>
    </location>
</feature>
<dbReference type="Pfam" id="PF06772">
    <property type="entry name" value="LtrA"/>
    <property type="match status" value="1"/>
</dbReference>
<feature type="transmembrane region" description="Helical" evidence="2">
    <location>
        <begin position="261"/>
        <end position="280"/>
    </location>
</feature>
<feature type="transmembrane region" description="Helical" evidence="2">
    <location>
        <begin position="50"/>
        <end position="67"/>
    </location>
</feature>
<sequence>MEGRTDPDPGAHRPGIAQGEPHMSTARLGLRRMKPRDPFETFRAASPLELFFDLVFVVAVSMISAQLHHFYAENHVGEGIVAFLLVFFGIWWAWMNFTWFATSFDTDDWLYRILTIIQMAGALVLAGGVGAAMSEGDFTVATLGYLVMRVPLVCQWLRAAASSPELRVTALRYAGGVAVVQVLWLLRLLLPAEVGIWGFLVLVLAEVSVPVWAETARKTPWHPSHIAERYGCFTLIVLGESILASTGAIVDAAAAQEHLGALLPIAACGLVLAAGMWWIYFSREHHEHFGSLRNALTFGYGHYLVFAAAASFSAGIEVAIDFADGHAELGRVAAAATLTVPIALFVLTTWFITLRKSLPRPTSLLFLVLTVLLAACAFVPGENTLGSMAAAAVVMILLVVLLELPATLAASERIEELEEAEGAGA</sequence>
<keyword evidence="2" id="KW-0812">Transmembrane</keyword>
<feature type="transmembrane region" description="Helical" evidence="2">
    <location>
        <begin position="332"/>
        <end position="352"/>
    </location>
</feature>
<feature type="transmembrane region" description="Helical" evidence="2">
    <location>
        <begin position="387"/>
        <end position="404"/>
    </location>
</feature>
<evidence type="ECO:0000256" key="1">
    <source>
        <dbReference type="SAM" id="MobiDB-lite"/>
    </source>
</evidence>
<keyword evidence="4" id="KW-1185">Reference proteome</keyword>
<organism evidence="3 4">
    <name type="scientific">Arthrobacter woluwensis</name>
    <dbReference type="NCBI Taxonomy" id="156980"/>
    <lineage>
        <taxon>Bacteria</taxon>
        <taxon>Bacillati</taxon>
        <taxon>Actinomycetota</taxon>
        <taxon>Actinomycetes</taxon>
        <taxon>Micrococcales</taxon>
        <taxon>Micrococcaceae</taxon>
        <taxon>Arthrobacter</taxon>
    </lineage>
</organism>
<dbReference type="Proteomes" id="UP000182652">
    <property type="component" value="Unassembled WGS sequence"/>
</dbReference>
<reference evidence="3 4" key="1">
    <citation type="submission" date="2016-10" db="EMBL/GenBank/DDBJ databases">
        <authorList>
            <person name="de Groot N.N."/>
        </authorList>
    </citation>
    <scope>NUCLEOTIDE SEQUENCE [LARGE SCALE GENOMIC DNA]</scope>
    <source>
        <strain evidence="3 4">DSM 10495</strain>
    </source>
</reference>
<feature type="compositionally biased region" description="Basic and acidic residues" evidence="1">
    <location>
        <begin position="1"/>
        <end position="11"/>
    </location>
</feature>
<protein>
    <submittedName>
        <fullName evidence="3">Low temperature requirement protein LtrA</fullName>
    </submittedName>
</protein>
<dbReference type="EMBL" id="FNSN01000003">
    <property type="protein sequence ID" value="SEB57498.1"/>
    <property type="molecule type" value="Genomic_DNA"/>
</dbReference>
<feature type="transmembrane region" description="Helical" evidence="2">
    <location>
        <begin position="79"/>
        <end position="97"/>
    </location>
</feature>
<feature type="transmembrane region" description="Helical" evidence="2">
    <location>
        <begin position="233"/>
        <end position="255"/>
    </location>
</feature>
<dbReference type="InterPro" id="IPR010640">
    <property type="entry name" value="Low_temperature_requirement_A"/>
</dbReference>
<feature type="transmembrane region" description="Helical" evidence="2">
    <location>
        <begin position="300"/>
        <end position="320"/>
    </location>
</feature>
<proteinExistence type="predicted"/>
<name>A0A1H4KHG7_9MICC</name>